<keyword evidence="2" id="KW-1185">Reference proteome</keyword>
<name>A0ABT0QZ85_9MICO</name>
<gene>
    <name evidence="1" type="ORF">Bequi_06130</name>
</gene>
<dbReference type="EMBL" id="JAKNCJ010000002">
    <property type="protein sequence ID" value="MCL6422969.1"/>
    <property type="molecule type" value="Genomic_DNA"/>
</dbReference>
<evidence type="ECO:0000313" key="1">
    <source>
        <dbReference type="EMBL" id="MCL6422969.1"/>
    </source>
</evidence>
<comment type="caution">
    <text evidence="1">The sequence shown here is derived from an EMBL/GenBank/DDBJ whole genome shotgun (WGS) entry which is preliminary data.</text>
</comment>
<sequence length="66" mass="6914">MRAAATAVGPGIPRETDVLFQKVEQDVGVASPAVSSASRAVLCSRCAFARPPFCATIWHEKAISLA</sequence>
<reference evidence="1" key="1">
    <citation type="submission" date="2022-02" db="EMBL/GenBank/DDBJ databases">
        <authorList>
            <person name="Lee M."/>
            <person name="Kim S.-J."/>
            <person name="Jung M.-Y."/>
        </authorList>
    </citation>
    <scope>NUCLEOTIDE SEQUENCE</scope>
    <source>
        <strain evidence="1">JHP9</strain>
    </source>
</reference>
<dbReference type="Proteomes" id="UP001203761">
    <property type="component" value="Unassembled WGS sequence"/>
</dbReference>
<evidence type="ECO:0000313" key="2">
    <source>
        <dbReference type="Proteomes" id="UP001203761"/>
    </source>
</evidence>
<organism evidence="1 2">
    <name type="scientific">Brachybacterium equifaecis</name>
    <dbReference type="NCBI Taxonomy" id="2910770"/>
    <lineage>
        <taxon>Bacteria</taxon>
        <taxon>Bacillati</taxon>
        <taxon>Actinomycetota</taxon>
        <taxon>Actinomycetes</taxon>
        <taxon>Micrococcales</taxon>
        <taxon>Dermabacteraceae</taxon>
        <taxon>Brachybacterium</taxon>
    </lineage>
</organism>
<accession>A0ABT0QZ85</accession>
<protein>
    <submittedName>
        <fullName evidence="1">Uncharacterized protein</fullName>
    </submittedName>
</protein>
<proteinExistence type="predicted"/>